<dbReference type="FunFam" id="3.80.10.10:FF:001360">
    <property type="entry name" value="Uncharacterized protein"/>
    <property type="match status" value="1"/>
</dbReference>
<dbReference type="Pfam" id="PF13855">
    <property type="entry name" value="LRR_8"/>
    <property type="match status" value="2"/>
</dbReference>
<dbReference type="PROSITE" id="PS51450">
    <property type="entry name" value="LRR"/>
    <property type="match status" value="1"/>
</dbReference>
<evidence type="ECO:0000313" key="8">
    <source>
        <dbReference type="Proteomes" id="UP001152320"/>
    </source>
</evidence>
<dbReference type="GO" id="GO:0005886">
    <property type="term" value="C:plasma membrane"/>
    <property type="evidence" value="ECO:0007669"/>
    <property type="project" value="TreeGrafter"/>
</dbReference>
<evidence type="ECO:0000256" key="2">
    <source>
        <dbReference type="ARBA" id="ARBA00022729"/>
    </source>
</evidence>
<dbReference type="SMART" id="SM00082">
    <property type="entry name" value="LRRCT"/>
    <property type="match status" value="1"/>
</dbReference>
<gene>
    <name evidence="7" type="ORF">HOLleu_03244</name>
</gene>
<feature type="chain" id="PRO_5040338768" evidence="5">
    <location>
        <begin position="25"/>
        <end position="490"/>
    </location>
</feature>
<dbReference type="InterPro" id="IPR001611">
    <property type="entry name" value="Leu-rich_rpt"/>
</dbReference>
<dbReference type="OrthoDB" id="694479at2759"/>
<dbReference type="AlphaFoldDB" id="A0A9Q1CRC6"/>
<dbReference type="InterPro" id="IPR000483">
    <property type="entry name" value="Cys-rich_flank_reg_C"/>
</dbReference>
<evidence type="ECO:0000259" key="6">
    <source>
        <dbReference type="SMART" id="SM00082"/>
    </source>
</evidence>
<feature type="signal peptide" evidence="5">
    <location>
        <begin position="1"/>
        <end position="24"/>
    </location>
</feature>
<protein>
    <submittedName>
        <fullName evidence="7">Leucine-rich repeat-containing protein 15</fullName>
    </submittedName>
</protein>
<evidence type="ECO:0000313" key="7">
    <source>
        <dbReference type="EMBL" id="KAJ8050152.1"/>
    </source>
</evidence>
<reference evidence="7" key="1">
    <citation type="submission" date="2021-10" db="EMBL/GenBank/DDBJ databases">
        <title>Tropical sea cucumber genome reveals ecological adaptation and Cuvierian tubules defense mechanism.</title>
        <authorList>
            <person name="Chen T."/>
        </authorList>
    </citation>
    <scope>NUCLEOTIDE SEQUENCE</scope>
    <source>
        <strain evidence="7">Nanhai2018</strain>
        <tissue evidence="7">Muscle</tissue>
    </source>
</reference>
<dbReference type="InterPro" id="IPR050541">
    <property type="entry name" value="LRR_TM_domain-containing"/>
</dbReference>
<organism evidence="7 8">
    <name type="scientific">Holothuria leucospilota</name>
    <name type="common">Black long sea cucumber</name>
    <name type="synonym">Mertensiothuria leucospilota</name>
    <dbReference type="NCBI Taxonomy" id="206669"/>
    <lineage>
        <taxon>Eukaryota</taxon>
        <taxon>Metazoa</taxon>
        <taxon>Echinodermata</taxon>
        <taxon>Eleutherozoa</taxon>
        <taxon>Echinozoa</taxon>
        <taxon>Holothuroidea</taxon>
        <taxon>Aspidochirotacea</taxon>
        <taxon>Aspidochirotida</taxon>
        <taxon>Holothuriidae</taxon>
        <taxon>Holothuria</taxon>
    </lineage>
</organism>
<dbReference type="SMART" id="SM00369">
    <property type="entry name" value="LRR_TYP"/>
    <property type="match status" value="9"/>
</dbReference>
<dbReference type="EMBL" id="JAIZAY010000001">
    <property type="protein sequence ID" value="KAJ8050152.1"/>
    <property type="molecule type" value="Genomic_DNA"/>
</dbReference>
<keyword evidence="8" id="KW-1185">Reference proteome</keyword>
<accession>A0A9Q1CRC6</accession>
<evidence type="ECO:0000256" key="3">
    <source>
        <dbReference type="ARBA" id="ARBA00022737"/>
    </source>
</evidence>
<evidence type="ECO:0000256" key="5">
    <source>
        <dbReference type="SAM" id="SignalP"/>
    </source>
</evidence>
<keyword evidence="3" id="KW-0677">Repeat</keyword>
<evidence type="ECO:0000256" key="4">
    <source>
        <dbReference type="SAM" id="Phobius"/>
    </source>
</evidence>
<dbReference type="Gene3D" id="3.80.10.10">
    <property type="entry name" value="Ribonuclease Inhibitor"/>
    <property type="match status" value="2"/>
</dbReference>
<evidence type="ECO:0000256" key="1">
    <source>
        <dbReference type="ARBA" id="ARBA00022614"/>
    </source>
</evidence>
<feature type="domain" description="LRRCT" evidence="6">
    <location>
        <begin position="393"/>
        <end position="442"/>
    </location>
</feature>
<dbReference type="Proteomes" id="UP001152320">
    <property type="component" value="Chromosome 1"/>
</dbReference>
<dbReference type="PANTHER" id="PTHR24369:SF210">
    <property type="entry name" value="CHAOPTIN-RELATED"/>
    <property type="match status" value="1"/>
</dbReference>
<comment type="caution">
    <text evidence="7">The sequence shown here is derived from an EMBL/GenBank/DDBJ whole genome shotgun (WGS) entry which is preliminary data.</text>
</comment>
<keyword evidence="4" id="KW-0472">Membrane</keyword>
<dbReference type="SUPFAM" id="SSF52058">
    <property type="entry name" value="L domain-like"/>
    <property type="match status" value="1"/>
</dbReference>
<sequence>MLHNAVLFISLVSRILISHQACESHPDFYDECENPFPSGCCTLGTAFICNGANLTDVNHFADEIPQTCTSLTVANTNGSFINNGDWKFLSNLTNLEELSFFSQKMSHLWDLKPFYLKDLVKLKVLTLAYGDLHKFPVEKFTNLMSLMYLNLRCNKFQSIGEGNWNFSSLNTLVLTENRITQVTSEQFRNLDNLSTLDLSHNRIYFFSLKVLDSMPNLKHVKLSFNRLTHVSDYRLQHVNVKTFTLNSNLFASLEPFVFNGLKSLQNIDYRNNSIKEPPMINSQNSVPSALRLSLQFNVIEILSPQFFDNFPHLKNINVADNRIRHIEEDAFRSVPNLTVINMRINEIDTIPRQLFQHLGNLVIVELQFNRIQVLDVHVLTPLPRYVKIYIHDNPIVCDCQVIPLAKWLSLSATPLNNFPTCQSPEDLQNQNIYYAKLPQDCPHSTQKPVTTSIIPTSYPETHTNHYILGLVIGALTLVMFISLIYFSIGL</sequence>
<dbReference type="PANTHER" id="PTHR24369">
    <property type="entry name" value="ANTIGEN BSP, PUTATIVE-RELATED"/>
    <property type="match status" value="1"/>
</dbReference>
<dbReference type="InterPro" id="IPR032675">
    <property type="entry name" value="LRR_dom_sf"/>
</dbReference>
<keyword evidence="2 5" id="KW-0732">Signal</keyword>
<dbReference type="InterPro" id="IPR003591">
    <property type="entry name" value="Leu-rich_rpt_typical-subtyp"/>
</dbReference>
<keyword evidence="1" id="KW-0433">Leucine-rich repeat</keyword>
<keyword evidence="4" id="KW-0812">Transmembrane</keyword>
<keyword evidence="4" id="KW-1133">Transmembrane helix</keyword>
<proteinExistence type="predicted"/>
<feature type="transmembrane region" description="Helical" evidence="4">
    <location>
        <begin position="466"/>
        <end position="488"/>
    </location>
</feature>
<name>A0A9Q1CRC6_HOLLE</name>